<proteinExistence type="predicted"/>
<sequence length="252" mass="28430">MSGDGGYEGESVLAPPVNIGAPEDLAPLKAKFVHYPGSQQLILWLPQDGYAGYSVLRIHGPGGKPIEDTALTSRLNGRVQILIDTWPWPPGPYHIEITHKEGWRHELSLEKLEEGIAPPPPAPPVIEERSGPIVYRDSAGNILPDLDLELREREFARLAARFGRRLEFEGNARAGTIIYIEGDIRLRFYHEMCTHPVHFSIDIPPPEKWEAATGRPLAEREDILEFLAAETRRRQASRCNYVIYPNRIDFVD</sequence>
<dbReference type="AlphaFoldDB" id="A0A059G1B5"/>
<dbReference type="Proteomes" id="UP000025061">
    <property type="component" value="Unassembled WGS sequence"/>
</dbReference>
<accession>A0A059G1B5</accession>
<keyword evidence="2" id="KW-1185">Reference proteome</keyword>
<name>A0A059G1B5_9PROT</name>
<organism evidence="1 2">
    <name type="scientific">Hyphomonas hirschiana VP5</name>
    <dbReference type="NCBI Taxonomy" id="1280951"/>
    <lineage>
        <taxon>Bacteria</taxon>
        <taxon>Pseudomonadati</taxon>
        <taxon>Pseudomonadota</taxon>
        <taxon>Alphaproteobacteria</taxon>
        <taxon>Hyphomonadales</taxon>
        <taxon>Hyphomonadaceae</taxon>
        <taxon>Hyphomonas</taxon>
    </lineage>
</organism>
<comment type="caution">
    <text evidence="1">The sequence shown here is derived from an EMBL/GenBank/DDBJ whole genome shotgun (WGS) entry which is preliminary data.</text>
</comment>
<evidence type="ECO:0000313" key="1">
    <source>
        <dbReference type="EMBL" id="KCZ96521.1"/>
    </source>
</evidence>
<dbReference type="PATRIC" id="fig|1280951.3.peg.514"/>
<dbReference type="EMBL" id="ARYI01000001">
    <property type="protein sequence ID" value="KCZ96521.1"/>
    <property type="molecule type" value="Genomic_DNA"/>
</dbReference>
<dbReference type="RefSeq" id="WP_011645567.1">
    <property type="nucleotide sequence ID" value="NZ_ARYI01000001.1"/>
</dbReference>
<reference evidence="1 2" key="1">
    <citation type="submission" date="2013-04" db="EMBL/GenBank/DDBJ databases">
        <title>Hyphomonas hirschiana VP5 Genome Sequencing.</title>
        <authorList>
            <person name="Lai Q."/>
            <person name="Shao Z."/>
        </authorList>
    </citation>
    <scope>NUCLEOTIDE SEQUENCE [LARGE SCALE GENOMIC DNA]</scope>
    <source>
        <strain evidence="1 2">VP5</strain>
    </source>
</reference>
<dbReference type="OrthoDB" id="7617204at2"/>
<evidence type="ECO:0000313" key="2">
    <source>
        <dbReference type="Proteomes" id="UP000025061"/>
    </source>
</evidence>
<gene>
    <name evidence="1" type="ORF">HHI_02540</name>
</gene>
<protein>
    <submittedName>
        <fullName evidence="1">Uncharacterized protein</fullName>
    </submittedName>
</protein>